<evidence type="ECO:0000313" key="3">
    <source>
        <dbReference type="EMBL" id="GLR65504.1"/>
    </source>
</evidence>
<dbReference type="Gene3D" id="3.40.50.1820">
    <property type="entry name" value="alpha/beta hydrolase"/>
    <property type="match status" value="1"/>
</dbReference>
<dbReference type="InterPro" id="IPR000073">
    <property type="entry name" value="AB_hydrolase_1"/>
</dbReference>
<dbReference type="EMBL" id="BSOS01000005">
    <property type="protein sequence ID" value="GLR65504.1"/>
    <property type="molecule type" value="Genomic_DNA"/>
</dbReference>
<dbReference type="Proteomes" id="UP001156641">
    <property type="component" value="Unassembled WGS sequence"/>
</dbReference>
<evidence type="ECO:0000256" key="1">
    <source>
        <dbReference type="ARBA" id="ARBA00022801"/>
    </source>
</evidence>
<dbReference type="Pfam" id="PF12697">
    <property type="entry name" value="Abhydrolase_6"/>
    <property type="match status" value="1"/>
</dbReference>
<keyword evidence="4" id="KW-1185">Reference proteome</keyword>
<dbReference type="InterPro" id="IPR050266">
    <property type="entry name" value="AB_hydrolase_sf"/>
</dbReference>
<evidence type="ECO:0000313" key="4">
    <source>
        <dbReference type="Proteomes" id="UP001156641"/>
    </source>
</evidence>
<protein>
    <submittedName>
        <fullName evidence="3">Alpha/beta hydrolase</fullName>
    </submittedName>
</protein>
<name>A0ABQ6A5V2_9PROT</name>
<dbReference type="PANTHER" id="PTHR43798:SF31">
    <property type="entry name" value="AB HYDROLASE SUPERFAMILY PROTEIN YCLE"/>
    <property type="match status" value="1"/>
</dbReference>
<dbReference type="SUPFAM" id="SSF53474">
    <property type="entry name" value="alpha/beta-Hydrolases"/>
    <property type="match status" value="1"/>
</dbReference>
<evidence type="ECO:0000259" key="2">
    <source>
        <dbReference type="Pfam" id="PF12697"/>
    </source>
</evidence>
<dbReference type="RefSeq" id="WP_284256003.1">
    <property type="nucleotide sequence ID" value="NZ_BSOS01000005.1"/>
</dbReference>
<keyword evidence="1 3" id="KW-0378">Hydrolase</keyword>
<proteinExistence type="predicted"/>
<reference evidence="4" key="1">
    <citation type="journal article" date="2019" name="Int. J. Syst. Evol. Microbiol.">
        <title>The Global Catalogue of Microorganisms (GCM) 10K type strain sequencing project: providing services to taxonomists for standard genome sequencing and annotation.</title>
        <authorList>
            <consortium name="The Broad Institute Genomics Platform"/>
            <consortium name="The Broad Institute Genome Sequencing Center for Infectious Disease"/>
            <person name="Wu L."/>
            <person name="Ma J."/>
        </authorList>
    </citation>
    <scope>NUCLEOTIDE SEQUENCE [LARGE SCALE GENOMIC DNA]</scope>
    <source>
        <strain evidence="4">NBRC 112502</strain>
    </source>
</reference>
<gene>
    <name evidence="3" type="ORF">GCM10010909_01820</name>
</gene>
<dbReference type="InterPro" id="IPR029058">
    <property type="entry name" value="AB_hydrolase_fold"/>
</dbReference>
<feature type="domain" description="AB hydrolase-1" evidence="2">
    <location>
        <begin position="24"/>
        <end position="259"/>
    </location>
</feature>
<accession>A0ABQ6A5V2</accession>
<organism evidence="3 4">
    <name type="scientific">Acidocella aquatica</name>
    <dbReference type="NCBI Taxonomy" id="1922313"/>
    <lineage>
        <taxon>Bacteria</taxon>
        <taxon>Pseudomonadati</taxon>
        <taxon>Pseudomonadota</taxon>
        <taxon>Alphaproteobacteria</taxon>
        <taxon>Acetobacterales</taxon>
        <taxon>Acidocellaceae</taxon>
        <taxon>Acidocella</taxon>
    </lineage>
</organism>
<comment type="caution">
    <text evidence="3">The sequence shown here is derived from an EMBL/GenBank/DDBJ whole genome shotgun (WGS) entry which is preliminary data.</text>
</comment>
<dbReference type="GO" id="GO:0016787">
    <property type="term" value="F:hydrolase activity"/>
    <property type="evidence" value="ECO:0007669"/>
    <property type="project" value="UniProtKB-KW"/>
</dbReference>
<dbReference type="PRINTS" id="PR00111">
    <property type="entry name" value="ABHYDROLASE"/>
</dbReference>
<dbReference type="PANTHER" id="PTHR43798">
    <property type="entry name" value="MONOACYLGLYCEROL LIPASE"/>
    <property type="match status" value="1"/>
</dbReference>
<sequence>MLDGFKLGRVNGTSYYRTGRGPVLVLIHGVGMHAGFWAPQLTALAEHWDVIAYDTLGHGGSPLPPEHPTLADYSNQLRDLLDGLGIFQVCVAGHSMGALIALEFALSHPARAGAVVAMNAVYCRTPAQREAVVQRAALLRGGGIADMSWRQAALDRWFGAPVPPGQLENTAWVGASLAAVDAVGYARAYALFASADAAHAGRLRQLAVPALFLTGEEDHNSSAEMSREMAREAPFGSAVALPGERHMMSLTSPGVVNAALTHFLSSLSLTQAAQ</sequence>